<feature type="compositionally biased region" description="Polar residues" evidence="1">
    <location>
        <begin position="606"/>
        <end position="618"/>
    </location>
</feature>
<feature type="compositionally biased region" description="Polar residues" evidence="1">
    <location>
        <begin position="626"/>
        <end position="645"/>
    </location>
</feature>
<evidence type="ECO:0008006" key="5">
    <source>
        <dbReference type="Google" id="ProtNLM"/>
    </source>
</evidence>
<keyword evidence="4" id="KW-1185">Reference proteome</keyword>
<feature type="compositionally biased region" description="Basic and acidic residues" evidence="1">
    <location>
        <begin position="646"/>
        <end position="661"/>
    </location>
</feature>
<feature type="chain" id="PRO_5021274266" description="Het-C-domain-containing protein" evidence="2">
    <location>
        <begin position="25"/>
        <end position="901"/>
    </location>
</feature>
<name>A0A4Y9ZEI5_9AGAM</name>
<sequence length="901" mass="99623">MPSLTANLLLLTIVLVLLPPETYAFGAGDIPDFSYLNNKAFRHGDIENILTEIAKAAGKGAAGGGILSIASSILSGGSSGGKKFNKGDVKKVYFGNWLRDYSQAMDIAGLSKLTADTLVLIVAVLGFMTFGFATEEFEVTPDRLAVYLPVEHIDNPKGYAEKEGDARQLHPKLRPPVNPRELEIDPRTGMKNYMASDNQGWDTSTAHIRRTLRACIEHGRRSRGEEGAELWEAYRLLGTGLHTLEDLLAHSNWCEIALRKMGHEQIFCHVGDSVTIDTPNGPAPPLVTGTFGSADFMHSMMGEATDHLSQGSVTDLSQKMNDAASGDSESVIGNLKNLLSKIPLGGGSDQMNTAEDLHKASKAYNFDPNNVAPPEVQRQLWALLKWRDSIYRAILEKIEMIPGLSDLIDGITDALNAYVYTILAPWLTPILTQATEVLGEGSKAVIDSYDQYEVFDNPRASDPSHSLLSKDHFQLILNEPAGKIAQVVVQHSVQLVVQAWFDDRSNPDQVIDRILEAFYHPYYNVGRSQIQNAMFEAMERWLSETGEERDEILQSLTKESVRNGQNKRKGSDDETAATPGGSHTHGGGGAFVSTGQYTAPGDYLSKGNNEQSGYSSRPQHGEDRGSQNYGRSSGGEYNQEQSSYGRQEESYGGGRRDEQEPRRHHHHHQEQQQQQPSYGHQEETRTSGYGYESQDAPRRDESAYRPSYEEPAAESRYGNEESYGRKSGHDEQPSYEGGRRQEERSSYQPSYESGRRQEERSSYQPAYEQPAAETRYGKETEGYGGRSGYGEQQQAYGGGGYGEQQASRRGGYEEERSSRREEQPSHGGSRQEQSYGGGDESSGYGRRAERQTEEYGGRQEEQYGGGRESHGRSGGYEGGESQGGYGGQESYGEERRSRGRI</sequence>
<comment type="caution">
    <text evidence="3">The sequence shown here is derived from an EMBL/GenBank/DDBJ whole genome shotgun (WGS) entry which is preliminary data.</text>
</comment>
<dbReference type="PANTHER" id="PTHR14905:SF7">
    <property type="entry name" value="VON WILLEBRAND FACTOR A DOMAIN-CONTAINING PROTEIN 7"/>
    <property type="match status" value="1"/>
</dbReference>
<feature type="compositionally biased region" description="Gly residues" evidence="1">
    <location>
        <begin position="872"/>
        <end position="889"/>
    </location>
</feature>
<evidence type="ECO:0000256" key="1">
    <source>
        <dbReference type="SAM" id="MobiDB-lite"/>
    </source>
</evidence>
<dbReference type="InterPro" id="IPR010816">
    <property type="entry name" value="Het-C"/>
</dbReference>
<dbReference type="EMBL" id="SEOQ01000035">
    <property type="protein sequence ID" value="TFY71829.1"/>
    <property type="molecule type" value="Genomic_DNA"/>
</dbReference>
<dbReference type="Proteomes" id="UP000298327">
    <property type="component" value="Unassembled WGS sequence"/>
</dbReference>
<dbReference type="InterPro" id="IPR052577">
    <property type="entry name" value="VWA7"/>
</dbReference>
<feature type="compositionally biased region" description="Basic and acidic residues" evidence="1">
    <location>
        <begin position="810"/>
        <end position="824"/>
    </location>
</feature>
<feature type="signal peptide" evidence="2">
    <location>
        <begin position="1"/>
        <end position="24"/>
    </location>
</feature>
<dbReference type="PANTHER" id="PTHR14905">
    <property type="entry name" value="NG37"/>
    <property type="match status" value="1"/>
</dbReference>
<feature type="compositionally biased region" description="Basic and acidic residues" evidence="1">
    <location>
        <begin position="892"/>
        <end position="901"/>
    </location>
</feature>
<gene>
    <name evidence="3" type="ORF">EVG20_g1176</name>
</gene>
<dbReference type="AlphaFoldDB" id="A0A4Y9ZEI5"/>
<accession>A0A4Y9ZEI5</accession>
<protein>
    <recommendedName>
        <fullName evidence="5">Het-C-domain-containing protein</fullName>
    </recommendedName>
</protein>
<evidence type="ECO:0000313" key="4">
    <source>
        <dbReference type="Proteomes" id="UP000298327"/>
    </source>
</evidence>
<reference evidence="3 4" key="1">
    <citation type="submission" date="2019-02" db="EMBL/GenBank/DDBJ databases">
        <title>Genome sequencing of the rare red list fungi Dentipellis fragilis.</title>
        <authorList>
            <person name="Buettner E."/>
            <person name="Kellner H."/>
        </authorList>
    </citation>
    <scope>NUCLEOTIDE SEQUENCE [LARGE SCALE GENOMIC DNA]</scope>
    <source>
        <strain evidence="3 4">DSM 105465</strain>
    </source>
</reference>
<feature type="region of interest" description="Disordered" evidence="1">
    <location>
        <begin position="556"/>
        <end position="901"/>
    </location>
</feature>
<evidence type="ECO:0000256" key="2">
    <source>
        <dbReference type="SAM" id="SignalP"/>
    </source>
</evidence>
<keyword evidence="2" id="KW-0732">Signal</keyword>
<dbReference type="OrthoDB" id="2506204at2759"/>
<organism evidence="3 4">
    <name type="scientific">Dentipellis fragilis</name>
    <dbReference type="NCBI Taxonomy" id="205917"/>
    <lineage>
        <taxon>Eukaryota</taxon>
        <taxon>Fungi</taxon>
        <taxon>Dikarya</taxon>
        <taxon>Basidiomycota</taxon>
        <taxon>Agaricomycotina</taxon>
        <taxon>Agaricomycetes</taxon>
        <taxon>Russulales</taxon>
        <taxon>Hericiaceae</taxon>
        <taxon>Dentipellis</taxon>
    </lineage>
</organism>
<feature type="compositionally biased region" description="Basic and acidic residues" evidence="1">
    <location>
        <begin position="717"/>
        <end position="745"/>
    </location>
</feature>
<feature type="compositionally biased region" description="Basic and acidic residues" evidence="1">
    <location>
        <begin position="846"/>
        <end position="871"/>
    </location>
</feature>
<proteinExistence type="predicted"/>
<dbReference type="STRING" id="205917.A0A4Y9ZEI5"/>
<dbReference type="Pfam" id="PF07217">
    <property type="entry name" value="Het-C"/>
    <property type="match status" value="1"/>
</dbReference>
<evidence type="ECO:0000313" key="3">
    <source>
        <dbReference type="EMBL" id="TFY71829.1"/>
    </source>
</evidence>